<dbReference type="PANTHER" id="PTHR34564">
    <property type="entry name" value="PEPTIDYL-PROLYL CIS-TRANS ISOMERASE G"/>
    <property type="match status" value="1"/>
</dbReference>
<evidence type="ECO:0000313" key="5">
    <source>
        <dbReference type="Proteomes" id="UP001154282"/>
    </source>
</evidence>
<gene>
    <name evidence="3" type="ORF">LITE_LOCUS7062</name>
    <name evidence="4" type="ORF">LITE_LOCUS7138</name>
</gene>
<feature type="signal peptide" evidence="2">
    <location>
        <begin position="1"/>
        <end position="20"/>
    </location>
</feature>
<dbReference type="EMBL" id="CAMGYJ010000003">
    <property type="protein sequence ID" value="CAI0391222.1"/>
    <property type="molecule type" value="Genomic_DNA"/>
</dbReference>
<keyword evidence="5" id="KW-1185">Reference proteome</keyword>
<feature type="coiled-coil region" evidence="1">
    <location>
        <begin position="56"/>
        <end position="83"/>
    </location>
</feature>
<reference evidence="4" key="1">
    <citation type="submission" date="2022-08" db="EMBL/GenBank/DDBJ databases">
        <authorList>
            <person name="Gutierrez-Valencia J."/>
        </authorList>
    </citation>
    <scope>NUCLEOTIDE SEQUENCE</scope>
</reference>
<keyword evidence="1" id="KW-0175">Coiled coil</keyword>
<organism evidence="4 5">
    <name type="scientific">Linum tenue</name>
    <dbReference type="NCBI Taxonomy" id="586396"/>
    <lineage>
        <taxon>Eukaryota</taxon>
        <taxon>Viridiplantae</taxon>
        <taxon>Streptophyta</taxon>
        <taxon>Embryophyta</taxon>
        <taxon>Tracheophyta</taxon>
        <taxon>Spermatophyta</taxon>
        <taxon>Magnoliopsida</taxon>
        <taxon>eudicotyledons</taxon>
        <taxon>Gunneridae</taxon>
        <taxon>Pentapetalae</taxon>
        <taxon>rosids</taxon>
        <taxon>fabids</taxon>
        <taxon>Malpighiales</taxon>
        <taxon>Linaceae</taxon>
        <taxon>Linum</taxon>
    </lineage>
</organism>
<comment type="caution">
    <text evidence="4">The sequence shown here is derived from an EMBL/GenBank/DDBJ whole genome shotgun (WGS) entry which is preliminary data.</text>
</comment>
<evidence type="ECO:0000256" key="2">
    <source>
        <dbReference type="SAM" id="SignalP"/>
    </source>
</evidence>
<evidence type="ECO:0000256" key="1">
    <source>
        <dbReference type="SAM" id="Coils"/>
    </source>
</evidence>
<accession>A0AAV0I1F7</accession>
<name>A0AAV0I1F7_9ROSI</name>
<feature type="chain" id="PRO_5044713628" evidence="2">
    <location>
        <begin position="21"/>
        <end position="110"/>
    </location>
</feature>
<evidence type="ECO:0000313" key="3">
    <source>
        <dbReference type="EMBL" id="CAI0391222.1"/>
    </source>
</evidence>
<evidence type="ECO:0000313" key="4">
    <source>
        <dbReference type="EMBL" id="CAI0391379.1"/>
    </source>
</evidence>
<dbReference type="EMBL" id="CAMGYJ010000003">
    <property type="protein sequence ID" value="CAI0391379.1"/>
    <property type="molecule type" value="Genomic_DNA"/>
</dbReference>
<proteinExistence type="predicted"/>
<protein>
    <submittedName>
        <fullName evidence="4">Uncharacterized protein</fullName>
    </submittedName>
</protein>
<dbReference type="Proteomes" id="UP001154282">
    <property type="component" value="Unassembled WGS sequence"/>
</dbReference>
<keyword evidence="2" id="KW-0732">Signal</keyword>
<dbReference type="AlphaFoldDB" id="A0AAV0I1F7"/>
<dbReference type="PANTHER" id="PTHR34564:SF10">
    <property type="entry name" value="HYALURONAN MEDIATED MOTILITY RECEPTOR-LIKE PROTEIN"/>
    <property type="match status" value="1"/>
</dbReference>
<sequence>MPRPWIVVLLFLFIVSTSQLEWAQLLGNEIEPISKGSSEKEDWKSRAKEAVKEKIILSQEKNIQELNELVQNLQEQLLQCKSAKFVVNDTVAIELAEQRNQLDQESVSSD</sequence>